<evidence type="ECO:0008006" key="4">
    <source>
        <dbReference type="Google" id="ProtNLM"/>
    </source>
</evidence>
<feature type="transmembrane region" description="Helical" evidence="1">
    <location>
        <begin position="21"/>
        <end position="41"/>
    </location>
</feature>
<comment type="caution">
    <text evidence="2">The sequence shown here is derived from an EMBL/GenBank/DDBJ whole genome shotgun (WGS) entry which is preliminary data.</text>
</comment>
<evidence type="ECO:0000313" key="3">
    <source>
        <dbReference type="Proteomes" id="UP000051054"/>
    </source>
</evidence>
<accession>A0A0R1WTW7</accession>
<feature type="transmembrane region" description="Helical" evidence="1">
    <location>
        <begin position="119"/>
        <end position="140"/>
    </location>
</feature>
<keyword evidence="1" id="KW-0812">Transmembrane</keyword>
<protein>
    <recommendedName>
        <fullName evidence="4">PTS cellobiose transporter subunit IIA</fullName>
    </recommendedName>
</protein>
<dbReference type="Proteomes" id="UP000051054">
    <property type="component" value="Unassembled WGS sequence"/>
</dbReference>
<evidence type="ECO:0000313" key="2">
    <source>
        <dbReference type="EMBL" id="KRM19161.1"/>
    </source>
</evidence>
<dbReference type="AlphaFoldDB" id="A0A0R1WTW7"/>
<organism evidence="2 3">
    <name type="scientific">Ligilactobacillus hayakitensis DSM 18933 = JCM 14209</name>
    <dbReference type="NCBI Taxonomy" id="1423755"/>
    <lineage>
        <taxon>Bacteria</taxon>
        <taxon>Bacillati</taxon>
        <taxon>Bacillota</taxon>
        <taxon>Bacilli</taxon>
        <taxon>Lactobacillales</taxon>
        <taxon>Lactobacillaceae</taxon>
        <taxon>Ligilactobacillus</taxon>
    </lineage>
</organism>
<feature type="transmembrane region" description="Helical" evidence="1">
    <location>
        <begin position="86"/>
        <end position="113"/>
    </location>
</feature>
<feature type="transmembrane region" description="Helical" evidence="1">
    <location>
        <begin position="47"/>
        <end position="65"/>
    </location>
</feature>
<dbReference type="RefSeq" id="WP_025022277.1">
    <property type="nucleotide sequence ID" value="NZ_AZGD01000087.1"/>
</dbReference>
<reference evidence="2 3" key="1">
    <citation type="journal article" date="2015" name="Genome Announc.">
        <title>Expanding the biotechnology potential of lactobacilli through comparative genomics of 213 strains and associated genera.</title>
        <authorList>
            <person name="Sun Z."/>
            <person name="Harris H.M."/>
            <person name="McCann A."/>
            <person name="Guo C."/>
            <person name="Argimon S."/>
            <person name="Zhang W."/>
            <person name="Yang X."/>
            <person name="Jeffery I.B."/>
            <person name="Cooney J.C."/>
            <person name="Kagawa T.F."/>
            <person name="Liu W."/>
            <person name="Song Y."/>
            <person name="Salvetti E."/>
            <person name="Wrobel A."/>
            <person name="Rasinkangas P."/>
            <person name="Parkhill J."/>
            <person name="Rea M.C."/>
            <person name="O'Sullivan O."/>
            <person name="Ritari J."/>
            <person name="Douillard F.P."/>
            <person name="Paul Ross R."/>
            <person name="Yang R."/>
            <person name="Briner A.E."/>
            <person name="Felis G.E."/>
            <person name="de Vos W.M."/>
            <person name="Barrangou R."/>
            <person name="Klaenhammer T.R."/>
            <person name="Caufield P.W."/>
            <person name="Cui Y."/>
            <person name="Zhang H."/>
            <person name="O'Toole P.W."/>
        </authorList>
    </citation>
    <scope>NUCLEOTIDE SEQUENCE [LARGE SCALE GENOMIC DNA]</scope>
    <source>
        <strain evidence="2 3">DSM 18933</strain>
    </source>
</reference>
<keyword evidence="3" id="KW-1185">Reference proteome</keyword>
<proteinExistence type="predicted"/>
<name>A0A0R1WTW7_9LACO</name>
<gene>
    <name evidence="2" type="ORF">FC40_GL000454</name>
</gene>
<dbReference type="PATRIC" id="fig|1423755.3.peg.504"/>
<dbReference type="EMBL" id="AZGD01000087">
    <property type="protein sequence ID" value="KRM19161.1"/>
    <property type="molecule type" value="Genomic_DNA"/>
</dbReference>
<dbReference type="eggNOG" id="ENOG50330CD">
    <property type="taxonomic scope" value="Bacteria"/>
</dbReference>
<dbReference type="STRING" id="1423755.FC40_GL000454"/>
<evidence type="ECO:0000256" key="1">
    <source>
        <dbReference type="SAM" id="Phobius"/>
    </source>
</evidence>
<keyword evidence="1" id="KW-0472">Membrane</keyword>
<keyword evidence="1" id="KW-1133">Transmembrane helix</keyword>
<sequence length="161" mass="18574">MKNNEAIKKEETLKYMNFNRYLIVRYFIAGYIFMNFFWGIVNFSYSGLLALLPFVLMIWGIVASVELSSKLSHKENNRVPITLLYFYLQALTNVVLAIISFTGIGKLAFPFIYANNAKSIILAILLLGLILALKSISNLYRIQENSDRYYSVIQKFKETSK</sequence>
<dbReference type="OrthoDB" id="3183957at2"/>